<sequence length="115" mass="12463">MKLLFLILGALLQGLAIYMAFFVESSWSVYVATIMSAFGLCTLVGVRSLIAPACLMAGILIGLSLSHNEVDVQLLHQMEATAQAYSDDRISLTEISTYFDKIAYSKMAATSNSSQ</sequence>
<protein>
    <submittedName>
        <fullName evidence="2">Uncharacterized protein</fullName>
    </submittedName>
</protein>
<accession>A0AAW7Y6A2</accession>
<gene>
    <name evidence="2" type="ORF">Q4568_07810</name>
</gene>
<feature type="transmembrane region" description="Helical" evidence="1">
    <location>
        <begin position="26"/>
        <end position="46"/>
    </location>
</feature>
<proteinExistence type="predicted"/>
<reference evidence="2" key="1">
    <citation type="submission" date="2023-07" db="EMBL/GenBank/DDBJ databases">
        <title>Genome content predicts the carbon catabolic preferences of heterotrophic bacteria.</title>
        <authorList>
            <person name="Gralka M."/>
        </authorList>
    </citation>
    <scope>NUCLEOTIDE SEQUENCE</scope>
    <source>
        <strain evidence="2">G2M05</strain>
    </source>
</reference>
<dbReference type="Proteomes" id="UP001170624">
    <property type="component" value="Unassembled WGS sequence"/>
</dbReference>
<dbReference type="AlphaFoldDB" id="A0AAW7Y6A2"/>
<organism evidence="2 3">
    <name type="scientific">Photobacterium sanguinicancri</name>
    <dbReference type="NCBI Taxonomy" id="875932"/>
    <lineage>
        <taxon>Bacteria</taxon>
        <taxon>Pseudomonadati</taxon>
        <taxon>Pseudomonadota</taxon>
        <taxon>Gammaproteobacteria</taxon>
        <taxon>Vibrionales</taxon>
        <taxon>Vibrionaceae</taxon>
        <taxon>Photobacterium</taxon>
    </lineage>
</organism>
<evidence type="ECO:0000256" key="1">
    <source>
        <dbReference type="SAM" id="Phobius"/>
    </source>
</evidence>
<evidence type="ECO:0000313" key="3">
    <source>
        <dbReference type="Proteomes" id="UP001170624"/>
    </source>
</evidence>
<comment type="caution">
    <text evidence="2">The sequence shown here is derived from an EMBL/GenBank/DDBJ whole genome shotgun (WGS) entry which is preliminary data.</text>
</comment>
<dbReference type="EMBL" id="JAUOPU010000005">
    <property type="protein sequence ID" value="MDO6542433.1"/>
    <property type="molecule type" value="Genomic_DNA"/>
</dbReference>
<evidence type="ECO:0000313" key="2">
    <source>
        <dbReference type="EMBL" id="MDO6542433.1"/>
    </source>
</evidence>
<keyword evidence="1" id="KW-0472">Membrane</keyword>
<keyword evidence="1" id="KW-0812">Transmembrane</keyword>
<name>A0AAW7Y6A2_9GAMM</name>
<dbReference type="RefSeq" id="WP_261857003.1">
    <property type="nucleotide sequence ID" value="NZ_AP024850.1"/>
</dbReference>
<keyword evidence="1" id="KW-1133">Transmembrane helix</keyword>